<evidence type="ECO:0000256" key="2">
    <source>
        <dbReference type="ARBA" id="ARBA00022679"/>
    </source>
</evidence>
<keyword evidence="2" id="KW-0808">Transferase</keyword>
<dbReference type="Pfam" id="PF00370">
    <property type="entry name" value="FGGY_N"/>
    <property type="match status" value="1"/>
</dbReference>
<proteinExistence type="inferred from homology"/>
<evidence type="ECO:0000256" key="3">
    <source>
        <dbReference type="ARBA" id="ARBA00022777"/>
    </source>
</evidence>
<comment type="similarity">
    <text evidence="1">Belongs to the FGGY kinase family.</text>
</comment>
<dbReference type="SUPFAM" id="SSF53067">
    <property type="entry name" value="Actin-like ATPase domain"/>
    <property type="match status" value="1"/>
</dbReference>
<evidence type="ECO:0000313" key="6">
    <source>
        <dbReference type="EMBL" id="QJE01954.1"/>
    </source>
</evidence>
<dbReference type="CDD" id="cd07772">
    <property type="entry name" value="ASKHA_NBD_FGGY_NaCK-like"/>
    <property type="match status" value="1"/>
</dbReference>
<dbReference type="GO" id="GO:0016301">
    <property type="term" value="F:kinase activity"/>
    <property type="evidence" value="ECO:0007669"/>
    <property type="project" value="UniProtKB-KW"/>
</dbReference>
<dbReference type="PANTHER" id="PTHR43095:SF5">
    <property type="entry name" value="XYLULOSE KINASE"/>
    <property type="match status" value="1"/>
</dbReference>
<organism evidence="6 7">
    <name type="scientific">Massilia forsythiae</name>
    <dbReference type="NCBI Taxonomy" id="2728020"/>
    <lineage>
        <taxon>Bacteria</taxon>
        <taxon>Pseudomonadati</taxon>
        <taxon>Pseudomonadota</taxon>
        <taxon>Betaproteobacteria</taxon>
        <taxon>Burkholderiales</taxon>
        <taxon>Oxalobacteraceae</taxon>
        <taxon>Telluria group</taxon>
        <taxon>Massilia</taxon>
    </lineage>
</organism>
<accession>A0A7Z2VZ84</accession>
<keyword evidence="3 6" id="KW-0418">Kinase</keyword>
<dbReference type="InterPro" id="IPR049382">
    <property type="entry name" value="FGGY_C_2"/>
</dbReference>
<feature type="domain" description="Carbohydrate kinase FGGY C-terminal" evidence="5">
    <location>
        <begin position="257"/>
        <end position="431"/>
    </location>
</feature>
<dbReference type="InterPro" id="IPR018484">
    <property type="entry name" value="FGGY_N"/>
</dbReference>
<sequence length="464" mass="49426">MHTNDALIVLDIGKTNAKLALLDGDGALLAERRRPNAVLHDGPYPHLDTEGLWQWLLATCREFAARASVSAIVPVTHGATAALVDAHGLVLPVPDYEFAFDFDAAGAGAAYETVRPAYDETCSPLLPAGLNLGRQLAWLQQAFPHDVARARHILMYPQYWAWRLCGAAAGEATSLGCHTDLWNPYTQRYSSLVERMGWQRLLPPLAPAWASLGTLRAEVADATGLPRACQVLCGIHDSNASLLRYLDQDGADMPSTAPRTVLSTGTWIIAAAFGMPLDGLREDADMLANTNALGRPVACMRFMGGREFGELAGADPETCALDDIERVVAQGTLALPCFAATGGPFAGRAGRIDGPAPLDARERYALATLYTVLVTDYCLDALGAAGPVAVEGSFTANPWFGPVLAALRPGQPVSYSDDASGTTCGGWMLRHRARPAPGSSTPVAALPIAGLDAYRRRWLDALRA</sequence>
<dbReference type="KEGG" id="mfy:HH212_19615"/>
<dbReference type="GO" id="GO:0005975">
    <property type="term" value="P:carbohydrate metabolic process"/>
    <property type="evidence" value="ECO:0007669"/>
    <property type="project" value="InterPro"/>
</dbReference>
<feature type="domain" description="Carbohydrate kinase FGGY N-terminal" evidence="4">
    <location>
        <begin position="134"/>
        <end position="243"/>
    </location>
</feature>
<protein>
    <submittedName>
        <fullName evidence="6">L-fuculose kinase</fullName>
    </submittedName>
</protein>
<evidence type="ECO:0000313" key="7">
    <source>
        <dbReference type="Proteomes" id="UP000502415"/>
    </source>
</evidence>
<dbReference type="AlphaFoldDB" id="A0A7Z2VZ84"/>
<dbReference type="RefSeq" id="WP_170204041.1">
    <property type="nucleotide sequence ID" value="NZ_CP051685.1"/>
</dbReference>
<dbReference type="EMBL" id="CP051685">
    <property type="protein sequence ID" value="QJE01954.1"/>
    <property type="molecule type" value="Genomic_DNA"/>
</dbReference>
<dbReference type="Pfam" id="PF21546">
    <property type="entry name" value="FGGY_C_2"/>
    <property type="match status" value="1"/>
</dbReference>
<name>A0A7Z2VZ84_9BURK</name>
<reference evidence="6 7" key="1">
    <citation type="submission" date="2020-04" db="EMBL/GenBank/DDBJ databases">
        <title>Genome sequencing of novel species.</title>
        <authorList>
            <person name="Heo J."/>
            <person name="Kim S.-J."/>
            <person name="Kim J.-S."/>
            <person name="Hong S.-B."/>
            <person name="Kwon S.-W."/>
        </authorList>
    </citation>
    <scope>NUCLEOTIDE SEQUENCE [LARGE SCALE GENOMIC DNA]</scope>
    <source>
        <strain evidence="6 7">GN2-R2</strain>
    </source>
</reference>
<evidence type="ECO:0000259" key="5">
    <source>
        <dbReference type="Pfam" id="PF21546"/>
    </source>
</evidence>
<evidence type="ECO:0000256" key="1">
    <source>
        <dbReference type="ARBA" id="ARBA00009156"/>
    </source>
</evidence>
<dbReference type="Proteomes" id="UP000502415">
    <property type="component" value="Chromosome"/>
</dbReference>
<evidence type="ECO:0000259" key="4">
    <source>
        <dbReference type="Pfam" id="PF00370"/>
    </source>
</evidence>
<keyword evidence="7" id="KW-1185">Reference proteome</keyword>
<dbReference type="InterPro" id="IPR043129">
    <property type="entry name" value="ATPase_NBD"/>
</dbReference>
<dbReference type="InterPro" id="IPR050406">
    <property type="entry name" value="FGGY_Carb_Kinase"/>
</dbReference>
<dbReference type="PANTHER" id="PTHR43095">
    <property type="entry name" value="SUGAR KINASE"/>
    <property type="match status" value="1"/>
</dbReference>
<dbReference type="Gene3D" id="3.30.420.40">
    <property type="match status" value="2"/>
</dbReference>
<gene>
    <name evidence="6" type="ORF">HH212_19615</name>
</gene>